<dbReference type="Proteomes" id="UP000014115">
    <property type="component" value="Unassembled WGS sequence"/>
</dbReference>
<reference evidence="2 3" key="1">
    <citation type="journal article" date="2012" name="J. Bacteriol.">
        <title>Genome Sequence of Idiomarina xiamenensis Type Strain 10-D-4.</title>
        <authorList>
            <person name="Lai Q."/>
            <person name="Wang L."/>
            <person name="Wang W."/>
            <person name="Shao Z."/>
        </authorList>
    </citation>
    <scope>NUCLEOTIDE SEQUENCE [LARGE SCALE GENOMIC DNA]</scope>
    <source>
        <strain evidence="2 3">10-D-4</strain>
    </source>
</reference>
<dbReference type="Gene3D" id="1.10.3210.10">
    <property type="entry name" value="Hypothetical protein af1432"/>
    <property type="match status" value="1"/>
</dbReference>
<accession>K2KM39</accession>
<dbReference type="Pfam" id="PF08668">
    <property type="entry name" value="HDOD"/>
    <property type="match status" value="1"/>
</dbReference>
<sequence length="331" mass="36215">MAAASRIEVEFWLSKALNGVFVGNYRRLAVNNPASCQRDDPFSSAKNALYLIVLDKLERDDLQLPALPGTADAVARAAADDGCNLQQLATVIQRDPALTASLIKLANSAYLGGRVRAESLMQALTRIGLRRIRLLATALSVEQLFVPHNEIIRDYYMASWCRCRDLAAACAVLAPDLRAHNEAARLHTDVALLAGMVAGIGALPVLAVAEQHQASFANPSFITDAIEKLDVRVGPLLLQFWQFGENLLEVAQCWRDGLLQPNRDGQVFSYADVVHLAGRLTGHLQQSPGLTCAEYHQLGFLPSLDYWQQDTVQQRYQSIQQALGGVIGDSL</sequence>
<dbReference type="PATRIC" id="fig|740709.3.peg.179"/>
<feature type="domain" description="HDOD" evidence="1">
    <location>
        <begin position="64"/>
        <end position="257"/>
    </location>
</feature>
<organism evidence="2 3">
    <name type="scientific">Idiomarina xiamenensis 10-D-4</name>
    <dbReference type="NCBI Taxonomy" id="740709"/>
    <lineage>
        <taxon>Bacteria</taxon>
        <taxon>Pseudomonadati</taxon>
        <taxon>Pseudomonadota</taxon>
        <taxon>Gammaproteobacteria</taxon>
        <taxon>Alteromonadales</taxon>
        <taxon>Idiomarinaceae</taxon>
        <taxon>Idiomarina</taxon>
    </lineage>
</organism>
<proteinExistence type="predicted"/>
<dbReference type="STRING" id="740709.A10D4_00895"/>
<name>K2KM39_9GAMM</name>
<dbReference type="InterPro" id="IPR052340">
    <property type="entry name" value="RNase_Y/CdgJ"/>
</dbReference>
<dbReference type="PROSITE" id="PS51833">
    <property type="entry name" value="HDOD"/>
    <property type="match status" value="1"/>
</dbReference>
<gene>
    <name evidence="2" type="ORF">A10D4_00895</name>
</gene>
<dbReference type="SUPFAM" id="SSF109604">
    <property type="entry name" value="HD-domain/PDEase-like"/>
    <property type="match status" value="1"/>
</dbReference>
<dbReference type="InterPro" id="IPR013976">
    <property type="entry name" value="HDOD"/>
</dbReference>
<keyword evidence="3" id="KW-1185">Reference proteome</keyword>
<dbReference type="EMBL" id="AMRG01000001">
    <property type="protein sequence ID" value="EKE87607.1"/>
    <property type="molecule type" value="Genomic_DNA"/>
</dbReference>
<evidence type="ECO:0000313" key="3">
    <source>
        <dbReference type="Proteomes" id="UP000014115"/>
    </source>
</evidence>
<comment type="caution">
    <text evidence="2">The sequence shown here is derived from an EMBL/GenBank/DDBJ whole genome shotgun (WGS) entry which is preliminary data.</text>
</comment>
<protein>
    <submittedName>
        <fullName evidence="2">Signal transduction protein</fullName>
    </submittedName>
</protein>
<evidence type="ECO:0000313" key="2">
    <source>
        <dbReference type="EMBL" id="EKE87607.1"/>
    </source>
</evidence>
<dbReference type="PANTHER" id="PTHR33525">
    <property type="match status" value="1"/>
</dbReference>
<dbReference type="AlphaFoldDB" id="K2KM39"/>
<dbReference type="eggNOG" id="COG1639">
    <property type="taxonomic scope" value="Bacteria"/>
</dbReference>
<dbReference type="PANTHER" id="PTHR33525:SF3">
    <property type="entry name" value="RIBONUCLEASE Y"/>
    <property type="match status" value="1"/>
</dbReference>
<evidence type="ECO:0000259" key="1">
    <source>
        <dbReference type="PROSITE" id="PS51833"/>
    </source>
</evidence>